<reference evidence="1" key="1">
    <citation type="submission" date="2021-02" db="EMBL/GenBank/DDBJ databases">
        <authorList>
            <person name="Dougan E. K."/>
            <person name="Rhodes N."/>
            <person name="Thang M."/>
            <person name="Chan C."/>
        </authorList>
    </citation>
    <scope>NUCLEOTIDE SEQUENCE</scope>
</reference>
<accession>A0A812T306</accession>
<dbReference type="AlphaFoldDB" id="A0A812T306"/>
<sequence length="79" mass="9155">MRSSMPGVLPACSCRHPSSLRFSLTWTPEKRDCFDRRISRCCCLQRLALAALGRSWAPPWATWQQPLTRQTTRAMEMAW</sequence>
<evidence type="ECO:0000313" key="1">
    <source>
        <dbReference type="EMBL" id="CAE7507942.1"/>
    </source>
</evidence>
<gene>
    <name evidence="1" type="ORF">SPIL2461_LOCUS13179</name>
</gene>
<name>A0A812T306_SYMPI</name>
<protein>
    <submittedName>
        <fullName evidence="1">Uncharacterized protein</fullName>
    </submittedName>
</protein>
<keyword evidence="2" id="KW-1185">Reference proteome</keyword>
<organism evidence="1 2">
    <name type="scientific">Symbiodinium pilosum</name>
    <name type="common">Dinoflagellate</name>
    <dbReference type="NCBI Taxonomy" id="2952"/>
    <lineage>
        <taxon>Eukaryota</taxon>
        <taxon>Sar</taxon>
        <taxon>Alveolata</taxon>
        <taxon>Dinophyceae</taxon>
        <taxon>Suessiales</taxon>
        <taxon>Symbiodiniaceae</taxon>
        <taxon>Symbiodinium</taxon>
    </lineage>
</organism>
<comment type="caution">
    <text evidence="1">The sequence shown here is derived from an EMBL/GenBank/DDBJ whole genome shotgun (WGS) entry which is preliminary data.</text>
</comment>
<proteinExistence type="predicted"/>
<evidence type="ECO:0000313" key="2">
    <source>
        <dbReference type="Proteomes" id="UP000649617"/>
    </source>
</evidence>
<dbReference type="Proteomes" id="UP000649617">
    <property type="component" value="Unassembled WGS sequence"/>
</dbReference>
<dbReference type="EMBL" id="CAJNIZ010028435">
    <property type="protein sequence ID" value="CAE7507942.1"/>
    <property type="molecule type" value="Genomic_DNA"/>
</dbReference>